<evidence type="ECO:0000259" key="2">
    <source>
        <dbReference type="Pfam" id="PF13349"/>
    </source>
</evidence>
<dbReference type="RefSeq" id="WP_013914785.1">
    <property type="nucleotide sequence ID" value="NC_015690.1"/>
</dbReference>
<feature type="transmembrane region" description="Helical" evidence="1">
    <location>
        <begin position="32"/>
        <end position="51"/>
    </location>
</feature>
<keyword evidence="1" id="KW-0812">Transmembrane</keyword>
<keyword evidence="1" id="KW-1133">Transmembrane helix</keyword>
<reference evidence="4" key="1">
    <citation type="submission" date="2011-06" db="EMBL/GenBank/DDBJ databases">
        <title>Complete genome sequence of Paenibacillus mucilaginosus KNP414.</title>
        <authorList>
            <person name="Wang J."/>
            <person name="Hu S."/>
            <person name="Hu X."/>
            <person name="Zhang B."/>
            <person name="Dong D."/>
            <person name="Zhang S."/>
            <person name="Zhao K."/>
            <person name="Wu D."/>
        </authorList>
    </citation>
    <scope>NUCLEOTIDE SEQUENCE [LARGE SCALE GENOMIC DNA]</scope>
    <source>
        <strain evidence="4">KNP414</strain>
    </source>
</reference>
<gene>
    <name evidence="3" type="ordered locus">KNP414_01031</name>
</gene>
<dbReference type="Proteomes" id="UP000006620">
    <property type="component" value="Chromosome"/>
</dbReference>
<sequence length="411" mass="44303">MHKAGRYTAALLLIGVGTAVIADKTTGTSWTPQLAEWWPVLFITLGLEYILYNRKGAEQPIRLDVGGLIFSVLLSAVVIAGTQSPELFRNWSGFRLAESFGQGTGTNKMDKETVRIPLQAELETLRIENRLGSVKLEQGSAGSQVEATLSVHLKEGDEEARQIAEASRLEYHAADKVLVLKTIGEEEGGLVWLQNKPRLDLTVTVPADHPLNVELALENGSIEAEELPLRQWMRGETTNGSVTLTSLKGDLQLKTSNGRMEAGNTQGNLNLQSTNGRIDVKGHSGNAVLRTTNGKLSAESITGSLEAATTNGTITVEGVTQGFMARTTNGTVEASSPEVGGNWEVRTSNGKVELELPAQGDYRVESEGRHSRVESELPLTVQEDMVQGSIGTGKHTVRIETDGSVTLKEAH</sequence>
<dbReference type="InterPro" id="IPR025164">
    <property type="entry name" value="Toastrack_DUF4097"/>
</dbReference>
<dbReference type="PANTHER" id="PTHR34094">
    <property type="match status" value="1"/>
</dbReference>
<dbReference type="EMBL" id="CP002869">
    <property type="protein sequence ID" value="AEI39621.1"/>
    <property type="molecule type" value="Genomic_DNA"/>
</dbReference>
<dbReference type="PATRIC" id="fig|1036673.3.peg.929"/>
<proteinExistence type="predicted"/>
<feature type="domain" description="DUF4097" evidence="2">
    <location>
        <begin position="268"/>
        <end position="406"/>
    </location>
</feature>
<dbReference type="PANTHER" id="PTHR34094:SF1">
    <property type="entry name" value="PROTEIN FAM185A"/>
    <property type="match status" value="1"/>
</dbReference>
<evidence type="ECO:0000313" key="4">
    <source>
        <dbReference type="Proteomes" id="UP000006620"/>
    </source>
</evidence>
<dbReference type="Pfam" id="PF13349">
    <property type="entry name" value="DUF4097"/>
    <property type="match status" value="1"/>
</dbReference>
<name>F8FAG8_PAEMK</name>
<accession>F8FAG8</accession>
<evidence type="ECO:0000313" key="3">
    <source>
        <dbReference type="EMBL" id="AEI39621.1"/>
    </source>
</evidence>
<dbReference type="AlphaFoldDB" id="F8FAG8"/>
<keyword evidence="1" id="KW-0472">Membrane</keyword>
<feature type="transmembrane region" description="Helical" evidence="1">
    <location>
        <begin position="63"/>
        <end position="82"/>
    </location>
</feature>
<evidence type="ECO:0000256" key="1">
    <source>
        <dbReference type="SAM" id="Phobius"/>
    </source>
</evidence>
<protein>
    <recommendedName>
        <fullName evidence="2">DUF4097 domain-containing protein</fullName>
    </recommendedName>
</protein>
<dbReference type="KEGG" id="pms:KNP414_01031"/>
<organism evidence="3 4">
    <name type="scientific">Paenibacillus mucilaginosus (strain KNP414)</name>
    <dbReference type="NCBI Taxonomy" id="1036673"/>
    <lineage>
        <taxon>Bacteria</taxon>
        <taxon>Bacillati</taxon>
        <taxon>Bacillota</taxon>
        <taxon>Bacilli</taxon>
        <taxon>Bacillales</taxon>
        <taxon>Paenibacillaceae</taxon>
        <taxon>Paenibacillus</taxon>
    </lineage>
</organism>
<dbReference type="HOGENOM" id="CLU_032798_0_0_9"/>
<reference evidence="3 4" key="2">
    <citation type="journal article" date="2013" name="Genome Announc.">
        <title>Genome Sequence of Growth-Improving Paenibacillus mucilaginosus Strain KNP414.</title>
        <authorList>
            <person name="Lu J.J."/>
            <person name="Wang J.F."/>
            <person name="Hu X.F."/>
        </authorList>
    </citation>
    <scope>NUCLEOTIDE SEQUENCE [LARGE SCALE GENOMIC DNA]</scope>
    <source>
        <strain evidence="3 4">KNP414</strain>
    </source>
</reference>